<accession>E3MV83</accession>
<keyword evidence="3" id="KW-1185">Reference proteome</keyword>
<evidence type="ECO:0000256" key="1">
    <source>
        <dbReference type="SAM" id="SignalP"/>
    </source>
</evidence>
<sequence length="397" mass="43262">MNFPGLLFIFLVNSQFFVSIEAAESTTPASENCKSCDPLSLKLVSRNNTPAPIIMGNFHENGCVVTVVACDIPECSDAVLDSYLPDGSFKRVTNDDGTVWPHLELTCSPEGKYMWNEEVQTEFSCYSEDCYIPRCNGHCTDFEKVLLNDNVKLTRPVLRQMSNEGCGTYFVDCRPEKGQICDNILLYNGLEVVSQSPVCAQLPVSCAGNGFGNEGVGVVSNMFCKFKNCRDNVTSTSEETTPSLSTVSEYSFTTTVNGTESTVSVESTDYTVSLASTTSDRCNGHCTDFENILLNDNVKLTRPVLKQMSNEGCGTYLVDCRPEIGQVCDNIVLYSGFEVVSQSQICAQLVVSCGGNGFGNEGVGAVSNMFCKFKNCRDDVTSEKTTYSESKGITTSN</sequence>
<protein>
    <recommendedName>
        <fullName evidence="4">DUF281 domain-containing protein</fullName>
    </recommendedName>
</protein>
<evidence type="ECO:0000313" key="3">
    <source>
        <dbReference type="Proteomes" id="UP000008281"/>
    </source>
</evidence>
<dbReference type="OMA" id="RCNGHCT"/>
<name>E3MV83_CAERE</name>
<dbReference type="HOGENOM" id="CLU_694926_0_0_1"/>
<dbReference type="AlphaFoldDB" id="E3MV83"/>
<dbReference type="EMBL" id="DS268482">
    <property type="protein sequence ID" value="EFP10128.1"/>
    <property type="molecule type" value="Genomic_DNA"/>
</dbReference>
<reference evidence="2" key="1">
    <citation type="submission" date="2007-07" db="EMBL/GenBank/DDBJ databases">
        <title>PCAP assembly of the Caenorhabditis remanei genome.</title>
        <authorList>
            <consortium name="The Caenorhabditis remanei Sequencing Consortium"/>
            <person name="Wilson R.K."/>
        </authorList>
    </citation>
    <scope>NUCLEOTIDE SEQUENCE [LARGE SCALE GENOMIC DNA]</scope>
    <source>
        <strain evidence="2">PB4641</strain>
    </source>
</reference>
<feature type="chain" id="PRO_5003177709" description="DUF281 domain-containing protein" evidence="1">
    <location>
        <begin position="23"/>
        <end position="397"/>
    </location>
</feature>
<dbReference type="eggNOG" id="ENOG502TJER">
    <property type="taxonomic scope" value="Eukaryota"/>
</dbReference>
<evidence type="ECO:0000313" key="2">
    <source>
        <dbReference type="EMBL" id="EFP10128.1"/>
    </source>
</evidence>
<evidence type="ECO:0008006" key="4">
    <source>
        <dbReference type="Google" id="ProtNLM"/>
    </source>
</evidence>
<dbReference type="Proteomes" id="UP000008281">
    <property type="component" value="Unassembled WGS sequence"/>
</dbReference>
<keyword evidence="1" id="KW-0732">Signal</keyword>
<organism evidence="3">
    <name type="scientific">Caenorhabditis remanei</name>
    <name type="common">Caenorhabditis vulgaris</name>
    <dbReference type="NCBI Taxonomy" id="31234"/>
    <lineage>
        <taxon>Eukaryota</taxon>
        <taxon>Metazoa</taxon>
        <taxon>Ecdysozoa</taxon>
        <taxon>Nematoda</taxon>
        <taxon>Chromadorea</taxon>
        <taxon>Rhabditida</taxon>
        <taxon>Rhabditina</taxon>
        <taxon>Rhabditomorpha</taxon>
        <taxon>Rhabditoidea</taxon>
        <taxon>Rhabditidae</taxon>
        <taxon>Peloderinae</taxon>
        <taxon>Caenorhabditis</taxon>
    </lineage>
</organism>
<proteinExistence type="predicted"/>
<gene>
    <name evidence="2" type="ORF">CRE_24635</name>
</gene>
<feature type="signal peptide" evidence="1">
    <location>
        <begin position="1"/>
        <end position="22"/>
    </location>
</feature>
<dbReference type="OrthoDB" id="5903166at2759"/>
<dbReference type="InParanoid" id="E3MV83"/>